<dbReference type="RefSeq" id="WP_091582447.1">
    <property type="nucleotide sequence ID" value="NZ_FNDU01000003.1"/>
</dbReference>
<dbReference type="Proteomes" id="UP000199017">
    <property type="component" value="Unassembled WGS sequence"/>
</dbReference>
<dbReference type="EMBL" id="FNDU01000003">
    <property type="protein sequence ID" value="SDH86751.1"/>
    <property type="molecule type" value="Genomic_DNA"/>
</dbReference>
<keyword evidence="1" id="KW-1133">Transmembrane helix</keyword>
<evidence type="ECO:0000313" key="2">
    <source>
        <dbReference type="EMBL" id="SDH86751.1"/>
    </source>
</evidence>
<keyword evidence="1" id="KW-0812">Transmembrane</keyword>
<evidence type="ECO:0000256" key="1">
    <source>
        <dbReference type="SAM" id="Phobius"/>
    </source>
</evidence>
<reference evidence="2 3" key="1">
    <citation type="submission" date="2016-10" db="EMBL/GenBank/DDBJ databases">
        <authorList>
            <person name="de Groot N.N."/>
        </authorList>
    </citation>
    <scope>NUCLEOTIDE SEQUENCE [LARGE SCALE GENOMIC DNA]</scope>
    <source>
        <strain evidence="3">P4B,CCM 7963,CECT 7998,DSM 25260,IBRC-M 10614,KCTC 13821</strain>
    </source>
</reference>
<sequence length="73" mass="8242">MNIGAVLVITLVSALITLFEWPRMNQKKEKMVFVLITVSGWLLSVVLVFYSTIPGPNILIEILFRPLGKLLDK</sequence>
<dbReference type="STRING" id="930129.SAMN05216352_103129"/>
<accession>A0A1G8FX89</accession>
<dbReference type="OrthoDB" id="2970258at2"/>
<organism evidence="2 3">
    <name type="scientific">Alteribacillus bidgolensis</name>
    <dbReference type="NCBI Taxonomy" id="930129"/>
    <lineage>
        <taxon>Bacteria</taxon>
        <taxon>Bacillati</taxon>
        <taxon>Bacillota</taxon>
        <taxon>Bacilli</taxon>
        <taxon>Bacillales</taxon>
        <taxon>Bacillaceae</taxon>
        <taxon>Alteribacillus</taxon>
    </lineage>
</organism>
<gene>
    <name evidence="2" type="ORF">SAMN05216352_103129</name>
</gene>
<keyword evidence="1" id="KW-0472">Membrane</keyword>
<evidence type="ECO:0000313" key="3">
    <source>
        <dbReference type="Proteomes" id="UP000199017"/>
    </source>
</evidence>
<keyword evidence="3" id="KW-1185">Reference proteome</keyword>
<dbReference type="AlphaFoldDB" id="A0A1G8FX89"/>
<protein>
    <submittedName>
        <fullName evidence="2">Uncharacterized protein</fullName>
    </submittedName>
</protein>
<proteinExistence type="predicted"/>
<feature type="transmembrane region" description="Helical" evidence="1">
    <location>
        <begin position="33"/>
        <end position="53"/>
    </location>
</feature>
<feature type="transmembrane region" description="Helical" evidence="1">
    <location>
        <begin position="6"/>
        <end position="21"/>
    </location>
</feature>
<name>A0A1G8FX89_9BACI</name>